<evidence type="ECO:0000313" key="11">
    <source>
        <dbReference type="Proteomes" id="UP000027222"/>
    </source>
</evidence>
<sequence length="829" mass="91348">MSRVLSPTNPFLQLPKQQLVTRSKSFSSLSLSNTRSSRAQIYSRTRTRPGPLLLVPSASVAYGSAFQNLRHYAAGPGGGPGGGFPSFSMAPQGKGEALKEYSVDLTQMAKDGKLDPVIGRDDEIRRTIQILSRRTKSNPVLIGPPGVGKTAILEGLASRIVSKEVPESLQDKRVLSLDLSAIMAGSGIRGQFEEKFKALIRDIEEEGGKVICFIDEVHTLFNLGKAEGSIDAGQMIKPALARGLQLVGATTPDEYRKTIGKDAALERRFQPVTIDEPTLPSTISILRGLKPRYEVHHGVEISDGALVTAAVYSARYISDRYLPDKAIDLVDEAASSLRLAQESKPDELEALEREIMTLQIELESLKKETDITSVERRTKVEADLLIRRQEAEALTSLWLAERARLQKIKDIKKKLEDAKYQLEVSQRQGQFELASRLRFSTIPDLERQLPTEKEPEEDSPLAMLHDRVTSNDIARVVAKATGIPVQNLLKGERDKLVHMEDALRQRVVGQDHVVTAISDAVRISRAGLQAPNRPVASFLFLGPTGVGKTELCKALAAFLYDDEQRGLITINMSEYHDRHTISRLIGAAPGYVGFEEGGQLTEAVRRKPYAVVLLDELEKAHKDVAMILLQILDEGTVTDSQGRKVDFKNTIICLTSNLGSDILAHASASDPETGVINKEATADVLERTSEYFPPELLNRLDSMLVFNKLSRGSILKVVSLRLNDVANRLQHRRINLDVDDAAREWLANRGYSNVYGARAIARVVRTDVLFPLAQKILRGTIRDGDTVKIRVVDDVLDILDNHAPDPTLARPDSEVNPDETPPPPPGTTS</sequence>
<feature type="domain" description="Clp ATPase C-terminal" evidence="9">
    <location>
        <begin position="709"/>
        <end position="798"/>
    </location>
</feature>
<evidence type="ECO:0000256" key="6">
    <source>
        <dbReference type="RuleBase" id="RU004432"/>
    </source>
</evidence>
<dbReference type="Proteomes" id="UP000027222">
    <property type="component" value="Unassembled WGS sequence"/>
</dbReference>
<evidence type="ECO:0008006" key="12">
    <source>
        <dbReference type="Google" id="ProtNLM"/>
    </source>
</evidence>
<dbReference type="AlphaFoldDB" id="A0A067TFA6"/>
<dbReference type="PRINTS" id="PR00300">
    <property type="entry name" value="CLPPROTEASEA"/>
</dbReference>
<name>A0A067TFA6_GALM3</name>
<feature type="domain" description="AAA+ ATPase" evidence="8">
    <location>
        <begin position="135"/>
        <end position="279"/>
    </location>
</feature>
<feature type="region of interest" description="Disordered" evidence="7">
    <location>
        <begin position="803"/>
        <end position="829"/>
    </location>
</feature>
<evidence type="ECO:0000259" key="9">
    <source>
        <dbReference type="SMART" id="SM01086"/>
    </source>
</evidence>
<dbReference type="CDD" id="cd19499">
    <property type="entry name" value="RecA-like_ClpB_Hsp104-like"/>
    <property type="match status" value="1"/>
</dbReference>
<evidence type="ECO:0000256" key="3">
    <source>
        <dbReference type="ARBA" id="ARBA00022741"/>
    </source>
</evidence>
<dbReference type="InterPro" id="IPR018368">
    <property type="entry name" value="ClpA/B_CS1"/>
</dbReference>
<evidence type="ECO:0000256" key="4">
    <source>
        <dbReference type="ARBA" id="ARBA00022840"/>
    </source>
</evidence>
<dbReference type="InterPro" id="IPR001270">
    <property type="entry name" value="ClpA/B"/>
</dbReference>
<reference evidence="11" key="1">
    <citation type="journal article" date="2014" name="Proc. Natl. Acad. Sci. U.S.A.">
        <title>Extensive sampling of basidiomycete genomes demonstrates inadequacy of the white-rot/brown-rot paradigm for wood decay fungi.</title>
        <authorList>
            <person name="Riley R."/>
            <person name="Salamov A.A."/>
            <person name="Brown D.W."/>
            <person name="Nagy L.G."/>
            <person name="Floudas D."/>
            <person name="Held B.W."/>
            <person name="Levasseur A."/>
            <person name="Lombard V."/>
            <person name="Morin E."/>
            <person name="Otillar R."/>
            <person name="Lindquist E.A."/>
            <person name="Sun H."/>
            <person name="LaButti K.M."/>
            <person name="Schmutz J."/>
            <person name="Jabbour D."/>
            <person name="Luo H."/>
            <person name="Baker S.E."/>
            <person name="Pisabarro A.G."/>
            <person name="Walton J.D."/>
            <person name="Blanchette R.A."/>
            <person name="Henrissat B."/>
            <person name="Martin F."/>
            <person name="Cullen D."/>
            <person name="Hibbett D.S."/>
            <person name="Grigoriev I.V."/>
        </authorList>
    </citation>
    <scope>NUCLEOTIDE SEQUENCE [LARGE SCALE GENOMIC DNA]</scope>
    <source>
        <strain evidence="11">CBS 339.88</strain>
    </source>
</reference>
<evidence type="ECO:0000313" key="10">
    <source>
        <dbReference type="EMBL" id="KDR81017.1"/>
    </source>
</evidence>
<dbReference type="InterPro" id="IPR003959">
    <property type="entry name" value="ATPase_AAA_core"/>
</dbReference>
<keyword evidence="11" id="KW-1185">Reference proteome</keyword>
<dbReference type="FunFam" id="3.40.50.300:FF:000120">
    <property type="entry name" value="ATP-dependent chaperone ClpB"/>
    <property type="match status" value="1"/>
</dbReference>
<dbReference type="Pfam" id="PF00004">
    <property type="entry name" value="AAA"/>
    <property type="match status" value="1"/>
</dbReference>
<dbReference type="Pfam" id="PF17871">
    <property type="entry name" value="AAA_lid_9"/>
    <property type="match status" value="1"/>
</dbReference>
<dbReference type="EMBL" id="KL142371">
    <property type="protein sequence ID" value="KDR81017.1"/>
    <property type="molecule type" value="Genomic_DNA"/>
</dbReference>
<dbReference type="Gene3D" id="1.10.8.60">
    <property type="match status" value="1"/>
</dbReference>
<keyword evidence="4 6" id="KW-0067">ATP-binding</keyword>
<dbReference type="PANTHER" id="PTHR11638">
    <property type="entry name" value="ATP-DEPENDENT CLP PROTEASE"/>
    <property type="match status" value="1"/>
</dbReference>
<dbReference type="PROSITE" id="PS00870">
    <property type="entry name" value="CLPAB_1"/>
    <property type="match status" value="1"/>
</dbReference>
<dbReference type="FunFam" id="3.40.50.300:FF:000010">
    <property type="entry name" value="Chaperone clpB 1, putative"/>
    <property type="match status" value="1"/>
</dbReference>
<evidence type="ECO:0000256" key="7">
    <source>
        <dbReference type="SAM" id="MobiDB-lite"/>
    </source>
</evidence>
<organism evidence="10 11">
    <name type="scientific">Galerina marginata (strain CBS 339.88)</name>
    <dbReference type="NCBI Taxonomy" id="685588"/>
    <lineage>
        <taxon>Eukaryota</taxon>
        <taxon>Fungi</taxon>
        <taxon>Dikarya</taxon>
        <taxon>Basidiomycota</taxon>
        <taxon>Agaricomycotina</taxon>
        <taxon>Agaricomycetes</taxon>
        <taxon>Agaricomycetidae</taxon>
        <taxon>Agaricales</taxon>
        <taxon>Agaricineae</taxon>
        <taxon>Strophariaceae</taxon>
        <taxon>Galerina</taxon>
    </lineage>
</organism>
<dbReference type="GO" id="GO:0005524">
    <property type="term" value="F:ATP binding"/>
    <property type="evidence" value="ECO:0007669"/>
    <property type="project" value="UniProtKB-KW"/>
</dbReference>
<dbReference type="GO" id="GO:0043335">
    <property type="term" value="P:protein unfolding"/>
    <property type="evidence" value="ECO:0007669"/>
    <property type="project" value="TreeGrafter"/>
</dbReference>
<dbReference type="SMART" id="SM01086">
    <property type="entry name" value="ClpB_D2-small"/>
    <property type="match status" value="1"/>
</dbReference>
<evidence type="ECO:0000256" key="2">
    <source>
        <dbReference type="ARBA" id="ARBA00022737"/>
    </source>
</evidence>
<evidence type="ECO:0000256" key="5">
    <source>
        <dbReference type="ARBA" id="ARBA00023186"/>
    </source>
</evidence>
<dbReference type="PROSITE" id="PS00871">
    <property type="entry name" value="CLPAB_2"/>
    <property type="match status" value="1"/>
</dbReference>
<keyword evidence="2" id="KW-0677">Repeat</keyword>
<dbReference type="SMART" id="SM00382">
    <property type="entry name" value="AAA"/>
    <property type="match status" value="2"/>
</dbReference>
<dbReference type="InterPro" id="IPR028299">
    <property type="entry name" value="ClpA/B_CS2"/>
</dbReference>
<dbReference type="InterPro" id="IPR041546">
    <property type="entry name" value="ClpA/ClpB_AAA_lid"/>
</dbReference>
<feature type="domain" description="AAA+ ATPase" evidence="8">
    <location>
        <begin position="534"/>
        <end position="679"/>
    </location>
</feature>
<dbReference type="Pfam" id="PF10431">
    <property type="entry name" value="ClpB_D2-small"/>
    <property type="match status" value="1"/>
</dbReference>
<dbReference type="HOGENOM" id="CLU_005070_4_0_1"/>
<dbReference type="PANTHER" id="PTHR11638:SF176">
    <property type="entry name" value="HEAT SHOCK PROTEIN 78, MITOCHONDRIAL"/>
    <property type="match status" value="1"/>
</dbReference>
<dbReference type="OrthoDB" id="47330at2759"/>
<protein>
    <recommendedName>
        <fullName evidence="12">Clp R domain-containing protein</fullName>
    </recommendedName>
</protein>
<dbReference type="GO" id="GO:0042026">
    <property type="term" value="P:protein refolding"/>
    <property type="evidence" value="ECO:0007669"/>
    <property type="project" value="TreeGrafter"/>
</dbReference>
<feature type="compositionally biased region" description="Pro residues" evidence="7">
    <location>
        <begin position="819"/>
        <end position="829"/>
    </location>
</feature>
<dbReference type="InterPro" id="IPR027417">
    <property type="entry name" value="P-loop_NTPase"/>
</dbReference>
<keyword evidence="3 6" id="KW-0547">Nucleotide-binding</keyword>
<dbReference type="CDD" id="cd00009">
    <property type="entry name" value="AAA"/>
    <property type="match status" value="1"/>
</dbReference>
<dbReference type="InterPro" id="IPR019489">
    <property type="entry name" value="Clp_ATPase_C"/>
</dbReference>
<dbReference type="FunFam" id="3.40.50.300:FF:000025">
    <property type="entry name" value="ATP-dependent Clp protease subunit"/>
    <property type="match status" value="1"/>
</dbReference>
<dbReference type="GO" id="GO:0034605">
    <property type="term" value="P:cellular response to heat"/>
    <property type="evidence" value="ECO:0007669"/>
    <property type="project" value="TreeGrafter"/>
</dbReference>
<dbReference type="Gene3D" id="3.40.50.300">
    <property type="entry name" value="P-loop containing nucleotide triphosphate hydrolases"/>
    <property type="match status" value="3"/>
</dbReference>
<gene>
    <name evidence="10" type="ORF">GALMADRAFT_241638</name>
</gene>
<evidence type="ECO:0000259" key="8">
    <source>
        <dbReference type="SMART" id="SM00382"/>
    </source>
</evidence>
<keyword evidence="5 6" id="KW-0143">Chaperone</keyword>
<dbReference type="Pfam" id="PF07724">
    <property type="entry name" value="AAA_2"/>
    <property type="match status" value="1"/>
</dbReference>
<dbReference type="InterPro" id="IPR050130">
    <property type="entry name" value="ClpA_ClpB"/>
</dbReference>
<dbReference type="SUPFAM" id="SSF52540">
    <property type="entry name" value="P-loop containing nucleoside triphosphate hydrolases"/>
    <property type="match status" value="2"/>
</dbReference>
<evidence type="ECO:0000256" key="1">
    <source>
        <dbReference type="ARBA" id="ARBA00008675"/>
    </source>
</evidence>
<dbReference type="GO" id="GO:0005759">
    <property type="term" value="C:mitochondrial matrix"/>
    <property type="evidence" value="ECO:0007669"/>
    <property type="project" value="TreeGrafter"/>
</dbReference>
<dbReference type="GO" id="GO:0016887">
    <property type="term" value="F:ATP hydrolysis activity"/>
    <property type="evidence" value="ECO:0007669"/>
    <property type="project" value="InterPro"/>
</dbReference>
<accession>A0A067TFA6</accession>
<dbReference type="InterPro" id="IPR003593">
    <property type="entry name" value="AAA+_ATPase"/>
</dbReference>
<comment type="similarity">
    <text evidence="1 6">Belongs to the ClpA/ClpB family.</text>
</comment>
<proteinExistence type="inferred from homology"/>
<dbReference type="STRING" id="685588.A0A067TFA6"/>